<evidence type="ECO:0000256" key="2">
    <source>
        <dbReference type="ARBA" id="ARBA00023125"/>
    </source>
</evidence>
<dbReference type="AlphaFoldDB" id="A0A4Q7KMT0"/>
<dbReference type="InterPro" id="IPR025996">
    <property type="entry name" value="MT1864/Rv1816-like_C"/>
</dbReference>
<dbReference type="Gene3D" id="1.10.357.10">
    <property type="entry name" value="Tetracycline Repressor, domain 2"/>
    <property type="match status" value="1"/>
</dbReference>
<dbReference type="PANTHER" id="PTHR30055">
    <property type="entry name" value="HTH-TYPE TRANSCRIPTIONAL REGULATOR RUTR"/>
    <property type="match status" value="1"/>
</dbReference>
<accession>A0A4Q7KMT0</accession>
<keyword evidence="3" id="KW-0804">Transcription</keyword>
<dbReference type="PROSITE" id="PS50977">
    <property type="entry name" value="HTH_TETR_2"/>
    <property type="match status" value="1"/>
</dbReference>
<dbReference type="SUPFAM" id="SSF48498">
    <property type="entry name" value="Tetracyclin repressor-like, C-terminal domain"/>
    <property type="match status" value="1"/>
</dbReference>
<protein>
    <submittedName>
        <fullName evidence="6">TetR family transcriptional regulator</fullName>
    </submittedName>
</protein>
<proteinExistence type="predicted"/>
<dbReference type="EMBL" id="SGWQ01000005">
    <property type="protein sequence ID" value="RZS37644.1"/>
    <property type="molecule type" value="Genomic_DNA"/>
</dbReference>
<dbReference type="GO" id="GO:0000976">
    <property type="term" value="F:transcription cis-regulatory region binding"/>
    <property type="evidence" value="ECO:0007669"/>
    <property type="project" value="TreeGrafter"/>
</dbReference>
<dbReference type="InterPro" id="IPR036271">
    <property type="entry name" value="Tet_transcr_reg_TetR-rel_C_sf"/>
</dbReference>
<keyword evidence="1" id="KW-0805">Transcription regulation</keyword>
<feature type="domain" description="HTH tetR-type" evidence="5">
    <location>
        <begin position="12"/>
        <end position="72"/>
    </location>
</feature>
<organism evidence="6 7">
    <name type="scientific">Herbihabitans rhizosphaerae</name>
    <dbReference type="NCBI Taxonomy" id="1872711"/>
    <lineage>
        <taxon>Bacteria</taxon>
        <taxon>Bacillati</taxon>
        <taxon>Actinomycetota</taxon>
        <taxon>Actinomycetes</taxon>
        <taxon>Pseudonocardiales</taxon>
        <taxon>Pseudonocardiaceae</taxon>
        <taxon>Herbihabitans</taxon>
    </lineage>
</organism>
<dbReference type="InterPro" id="IPR001647">
    <property type="entry name" value="HTH_TetR"/>
</dbReference>
<gene>
    <name evidence="6" type="ORF">EV193_105202</name>
</gene>
<name>A0A4Q7KMT0_9PSEU</name>
<feature type="DNA-binding region" description="H-T-H motif" evidence="4">
    <location>
        <begin position="35"/>
        <end position="54"/>
    </location>
</feature>
<dbReference type="InterPro" id="IPR009057">
    <property type="entry name" value="Homeodomain-like_sf"/>
</dbReference>
<evidence type="ECO:0000256" key="4">
    <source>
        <dbReference type="PROSITE-ProRule" id="PRU00335"/>
    </source>
</evidence>
<dbReference type="SUPFAM" id="SSF46689">
    <property type="entry name" value="Homeodomain-like"/>
    <property type="match status" value="1"/>
</dbReference>
<dbReference type="InterPro" id="IPR050109">
    <property type="entry name" value="HTH-type_TetR-like_transc_reg"/>
</dbReference>
<comment type="caution">
    <text evidence="6">The sequence shown here is derived from an EMBL/GenBank/DDBJ whole genome shotgun (WGS) entry which is preliminary data.</text>
</comment>
<keyword evidence="2 4" id="KW-0238">DNA-binding</keyword>
<dbReference type="Pfam" id="PF00440">
    <property type="entry name" value="TetR_N"/>
    <property type="match status" value="1"/>
</dbReference>
<reference evidence="6 7" key="1">
    <citation type="submission" date="2019-02" db="EMBL/GenBank/DDBJ databases">
        <title>Genomic Encyclopedia of Type Strains, Phase IV (KMG-IV): sequencing the most valuable type-strain genomes for metagenomic binning, comparative biology and taxonomic classification.</title>
        <authorList>
            <person name="Goeker M."/>
        </authorList>
    </citation>
    <scope>NUCLEOTIDE SEQUENCE [LARGE SCALE GENOMIC DNA]</scope>
    <source>
        <strain evidence="6 7">DSM 101727</strain>
    </source>
</reference>
<keyword evidence="7" id="KW-1185">Reference proteome</keyword>
<dbReference type="PANTHER" id="PTHR30055:SF243">
    <property type="entry name" value="HTH-TYPE TRANSCRIPTIONAL REGULATOR RV1816"/>
    <property type="match status" value="1"/>
</dbReference>
<evidence type="ECO:0000313" key="6">
    <source>
        <dbReference type="EMBL" id="RZS37644.1"/>
    </source>
</evidence>
<evidence type="ECO:0000256" key="1">
    <source>
        <dbReference type="ARBA" id="ARBA00023015"/>
    </source>
</evidence>
<dbReference type="Pfam" id="PF13305">
    <property type="entry name" value="TetR_C_33"/>
    <property type="match status" value="1"/>
</dbReference>
<dbReference type="PRINTS" id="PR00455">
    <property type="entry name" value="HTHTETR"/>
</dbReference>
<evidence type="ECO:0000259" key="5">
    <source>
        <dbReference type="PROSITE" id="PS50977"/>
    </source>
</evidence>
<sequence length="247" mass="27478">MVVTMQKSRTRTDTEPNVRVSARRLLVEHGRHAVTLRAIARDLGITAPALYRYYGSREDLLNRLCDDICGDLADELTEAIAAVPAEAILERALTACRAFRRWALAHPTEFELVFATPDVGHASRGDVGVGTARPEHDRFARVFLRLVLPLFTDGRLVLPPVDVPAALLDELGDYRRAIIEAMAEEGVRVEENVLPVEALYLMIDGWTRLHGHVALEAFGQLSFAFSDAEPLFEAMLTRMVREFGLTG</sequence>
<dbReference type="OrthoDB" id="3210322at2"/>
<evidence type="ECO:0000313" key="7">
    <source>
        <dbReference type="Proteomes" id="UP000294257"/>
    </source>
</evidence>
<evidence type="ECO:0000256" key="3">
    <source>
        <dbReference type="ARBA" id="ARBA00023163"/>
    </source>
</evidence>
<dbReference type="GO" id="GO:0003700">
    <property type="term" value="F:DNA-binding transcription factor activity"/>
    <property type="evidence" value="ECO:0007669"/>
    <property type="project" value="TreeGrafter"/>
</dbReference>
<dbReference type="Proteomes" id="UP000294257">
    <property type="component" value="Unassembled WGS sequence"/>
</dbReference>